<evidence type="ECO:0000256" key="9">
    <source>
        <dbReference type="ARBA" id="ARBA00048348"/>
    </source>
</evidence>
<name>A0A8J4QHK4_9ROSI</name>
<evidence type="ECO:0000256" key="1">
    <source>
        <dbReference type="ARBA" id="ARBA00001947"/>
    </source>
</evidence>
<comment type="subcellular location">
    <subcellularLocation>
        <location evidence="3">Plastid</location>
        <location evidence="3">Chloroplast stroma</location>
    </subcellularLocation>
</comment>
<keyword evidence="13" id="KW-1185">Reference proteome</keyword>
<keyword evidence="10" id="KW-0732">Signal</keyword>
<dbReference type="EMBL" id="JRKL02005695">
    <property type="protein sequence ID" value="KAF3950060.1"/>
    <property type="molecule type" value="Genomic_DNA"/>
</dbReference>
<dbReference type="Gene3D" id="3.10.200.10">
    <property type="entry name" value="Alpha carbonic anhydrase"/>
    <property type="match status" value="1"/>
</dbReference>
<dbReference type="InterPro" id="IPR041891">
    <property type="entry name" value="Alpha_CA_prokaryot-like"/>
</dbReference>
<evidence type="ECO:0000256" key="10">
    <source>
        <dbReference type="RuleBase" id="RU367011"/>
    </source>
</evidence>
<protein>
    <recommendedName>
        <fullName evidence="5 10">Carbonic anhydrase</fullName>
        <ecNumber evidence="5 10">4.2.1.1</ecNumber>
    </recommendedName>
</protein>
<organism evidence="12 13">
    <name type="scientific">Castanea mollissima</name>
    <name type="common">Chinese chestnut</name>
    <dbReference type="NCBI Taxonomy" id="60419"/>
    <lineage>
        <taxon>Eukaryota</taxon>
        <taxon>Viridiplantae</taxon>
        <taxon>Streptophyta</taxon>
        <taxon>Embryophyta</taxon>
        <taxon>Tracheophyta</taxon>
        <taxon>Spermatophyta</taxon>
        <taxon>Magnoliopsida</taxon>
        <taxon>eudicotyledons</taxon>
        <taxon>Gunneridae</taxon>
        <taxon>Pentapetalae</taxon>
        <taxon>rosids</taxon>
        <taxon>fabids</taxon>
        <taxon>Fagales</taxon>
        <taxon>Fagaceae</taxon>
        <taxon>Castanea</taxon>
    </lineage>
</organism>
<sequence>MKPESKSIFISNLLIVVILFSTATSITAQEVVDEREFDYVEGSKKGVEYWGELKEEWSTCKNGSMQSPIDISILEVGIIPTLLNLKRNYQPGNATVKNRGHDIMLKWASGAAGSIEINGIVYYLQQCHWHSPSEHSINGIRYELELHMVHMSPDMKGKDKVVVVGVLYNIGQPDPFLAQFIEEIVSISDTKEERNVGLINPTEIQTDGYISTCYTYVGSLTVPPCSEGVLWIIDKRVITVSREQVHALRVAVHDYAEMNARPVQPLHAREIQLNIAKP</sequence>
<feature type="domain" description="Alpha-carbonic anhydrase" evidence="11">
    <location>
        <begin position="35"/>
        <end position="275"/>
    </location>
</feature>
<dbReference type="InterPro" id="IPR023561">
    <property type="entry name" value="Carbonic_anhydrase_a-class"/>
</dbReference>
<dbReference type="CDD" id="cd03124">
    <property type="entry name" value="alpha_CA_prokaryotic_like"/>
    <property type="match status" value="1"/>
</dbReference>
<dbReference type="PROSITE" id="PS51144">
    <property type="entry name" value="ALPHA_CA_2"/>
    <property type="match status" value="1"/>
</dbReference>
<evidence type="ECO:0000256" key="4">
    <source>
        <dbReference type="ARBA" id="ARBA00006365"/>
    </source>
</evidence>
<evidence type="ECO:0000256" key="3">
    <source>
        <dbReference type="ARBA" id="ARBA00004470"/>
    </source>
</evidence>
<keyword evidence="7 10" id="KW-0862">Zinc</keyword>
<evidence type="ECO:0000313" key="12">
    <source>
        <dbReference type="EMBL" id="KAF3950060.1"/>
    </source>
</evidence>
<dbReference type="InterPro" id="IPR018338">
    <property type="entry name" value="Carbonic_anhydrase_a-class_CS"/>
</dbReference>
<evidence type="ECO:0000256" key="8">
    <source>
        <dbReference type="ARBA" id="ARBA00023239"/>
    </source>
</evidence>
<gene>
    <name evidence="12" type="ORF">CMV_024142</name>
</gene>
<evidence type="ECO:0000256" key="6">
    <source>
        <dbReference type="ARBA" id="ARBA00022723"/>
    </source>
</evidence>
<evidence type="ECO:0000256" key="2">
    <source>
        <dbReference type="ARBA" id="ARBA00002904"/>
    </source>
</evidence>
<dbReference type="SUPFAM" id="SSF51069">
    <property type="entry name" value="Carbonic anhydrase"/>
    <property type="match status" value="1"/>
</dbReference>
<dbReference type="Pfam" id="PF00194">
    <property type="entry name" value="Carb_anhydrase"/>
    <property type="match status" value="1"/>
</dbReference>
<proteinExistence type="inferred from homology"/>
<dbReference type="GO" id="GO:0004089">
    <property type="term" value="F:carbonate dehydratase activity"/>
    <property type="evidence" value="ECO:0007669"/>
    <property type="project" value="UniProtKB-UniRule"/>
</dbReference>
<keyword evidence="8 10" id="KW-0456">Lyase</keyword>
<evidence type="ECO:0000259" key="11">
    <source>
        <dbReference type="PROSITE" id="PS51144"/>
    </source>
</evidence>
<comment type="catalytic activity">
    <reaction evidence="9 10">
        <text>hydrogencarbonate + H(+) = CO2 + H2O</text>
        <dbReference type="Rhea" id="RHEA:10748"/>
        <dbReference type="ChEBI" id="CHEBI:15377"/>
        <dbReference type="ChEBI" id="CHEBI:15378"/>
        <dbReference type="ChEBI" id="CHEBI:16526"/>
        <dbReference type="ChEBI" id="CHEBI:17544"/>
        <dbReference type="EC" id="4.2.1.1"/>
    </reaction>
</comment>
<dbReference type="InterPro" id="IPR036398">
    <property type="entry name" value="CA_dom_sf"/>
</dbReference>
<dbReference type="AlphaFoldDB" id="A0A8J4QHK4"/>
<dbReference type="GO" id="GO:0009570">
    <property type="term" value="C:chloroplast stroma"/>
    <property type="evidence" value="ECO:0007669"/>
    <property type="project" value="UniProtKB-SubCell"/>
</dbReference>
<accession>A0A8J4QHK4</accession>
<dbReference type="PROSITE" id="PS00162">
    <property type="entry name" value="ALPHA_CA_1"/>
    <property type="match status" value="1"/>
</dbReference>
<dbReference type="OrthoDB" id="429145at2759"/>
<dbReference type="SMART" id="SM01057">
    <property type="entry name" value="Carb_anhydrase"/>
    <property type="match status" value="1"/>
</dbReference>
<feature type="chain" id="PRO_5035337927" description="Carbonic anhydrase" evidence="10">
    <location>
        <begin position="29"/>
        <end position="278"/>
    </location>
</feature>
<reference evidence="12" key="1">
    <citation type="submission" date="2020-03" db="EMBL/GenBank/DDBJ databases">
        <title>Castanea mollissima Vanexum genome sequencing.</title>
        <authorList>
            <person name="Staton M."/>
        </authorList>
    </citation>
    <scope>NUCLEOTIDE SEQUENCE</scope>
    <source>
        <tissue evidence="12">Leaf</tissue>
    </source>
</reference>
<comment type="caution">
    <text evidence="12">The sequence shown here is derived from an EMBL/GenBank/DDBJ whole genome shotgun (WGS) entry which is preliminary data.</text>
</comment>
<dbReference type="InterPro" id="IPR001148">
    <property type="entry name" value="CA_dom"/>
</dbReference>
<evidence type="ECO:0000256" key="7">
    <source>
        <dbReference type="ARBA" id="ARBA00022833"/>
    </source>
</evidence>
<dbReference type="PANTHER" id="PTHR18952">
    <property type="entry name" value="CARBONIC ANHYDRASE"/>
    <property type="match status" value="1"/>
</dbReference>
<dbReference type="PANTHER" id="PTHR18952:SF201">
    <property type="entry name" value="CARBONIC ANHYDRASE"/>
    <property type="match status" value="1"/>
</dbReference>
<evidence type="ECO:0000256" key="5">
    <source>
        <dbReference type="ARBA" id="ARBA00012925"/>
    </source>
</evidence>
<comment type="similarity">
    <text evidence="4">Belongs to the alpha-class carbonic anhydrase family.</text>
</comment>
<feature type="signal peptide" evidence="10">
    <location>
        <begin position="1"/>
        <end position="28"/>
    </location>
</feature>
<dbReference type="GO" id="GO:0006730">
    <property type="term" value="P:one-carbon metabolic process"/>
    <property type="evidence" value="ECO:0007669"/>
    <property type="project" value="TreeGrafter"/>
</dbReference>
<keyword evidence="6 10" id="KW-0479">Metal-binding</keyword>
<comment type="cofactor">
    <cofactor evidence="1 10">
        <name>Zn(2+)</name>
        <dbReference type="ChEBI" id="CHEBI:29105"/>
    </cofactor>
</comment>
<comment type="similarity">
    <text evidence="10">Belongs to the alpha-carbonic anhydrase family.</text>
</comment>
<evidence type="ECO:0000313" key="13">
    <source>
        <dbReference type="Proteomes" id="UP000737018"/>
    </source>
</evidence>
<dbReference type="GO" id="GO:0008270">
    <property type="term" value="F:zinc ion binding"/>
    <property type="evidence" value="ECO:0007669"/>
    <property type="project" value="UniProtKB-UniRule"/>
</dbReference>
<dbReference type="EC" id="4.2.1.1" evidence="5 10"/>
<comment type="function">
    <text evidence="2 10">Reversible hydration of carbon dioxide.</text>
</comment>
<dbReference type="Proteomes" id="UP000737018">
    <property type="component" value="Unassembled WGS sequence"/>
</dbReference>